<sequence length="278" mass="30370">MKPLPKIRAERDQMSAIERRIADFILENAQLLRDYSSQQLAAALGISQSSVVKFSQKLGYRGYPDLKYSIAEAMTPETGTAGVPAATEVPELMSGDLWRRKSEAEAETRAINPPSALEYIASLLGRANRVLLIGVAEDSTTARAFAYRLSLLGIASVHHFDYAHLGASIAACRAGDVLLAISEHGKQSALCQLARSMRERQGKVVALTRHTSNPLRAHADIALLVSGQDDRPHVAPLLYQAGVQHLLDRLFVLLCEGRGDRLATLQANQERIRLLPEG</sequence>
<dbReference type="Gene3D" id="1.10.10.10">
    <property type="entry name" value="Winged helix-like DNA-binding domain superfamily/Winged helix DNA-binding domain"/>
    <property type="match status" value="1"/>
</dbReference>
<dbReference type="GO" id="GO:0003677">
    <property type="term" value="F:DNA binding"/>
    <property type="evidence" value="ECO:0007669"/>
    <property type="project" value="UniProtKB-KW"/>
</dbReference>
<evidence type="ECO:0000259" key="4">
    <source>
        <dbReference type="PROSITE" id="PS51071"/>
    </source>
</evidence>
<keyword evidence="1" id="KW-0805">Transcription regulation</keyword>
<evidence type="ECO:0000256" key="2">
    <source>
        <dbReference type="ARBA" id="ARBA00023125"/>
    </source>
</evidence>
<evidence type="ECO:0000313" key="6">
    <source>
        <dbReference type="EMBL" id="MUV15224.1"/>
    </source>
</evidence>
<dbReference type="Pfam" id="PF01380">
    <property type="entry name" value="SIS"/>
    <property type="match status" value="1"/>
</dbReference>
<dbReference type="PANTHER" id="PTHR30514">
    <property type="entry name" value="GLUCOKINASE"/>
    <property type="match status" value="1"/>
</dbReference>
<dbReference type="EMBL" id="WOXT01000004">
    <property type="protein sequence ID" value="MUV15224.1"/>
    <property type="molecule type" value="Genomic_DNA"/>
</dbReference>
<reference evidence="6 7" key="1">
    <citation type="submission" date="2019-12" db="EMBL/GenBank/DDBJ databases">
        <authorList>
            <person name="Xu J."/>
        </authorList>
    </citation>
    <scope>NUCLEOTIDE SEQUENCE [LARGE SCALE GENOMIC DNA]</scope>
    <source>
        <strain evidence="6 7">HX-5-24</strain>
    </source>
</reference>
<dbReference type="InterPro" id="IPR047640">
    <property type="entry name" value="RpiR-like"/>
</dbReference>
<dbReference type="InterPro" id="IPR001347">
    <property type="entry name" value="SIS_dom"/>
</dbReference>
<dbReference type="Pfam" id="PF01418">
    <property type="entry name" value="HTH_6"/>
    <property type="match status" value="1"/>
</dbReference>
<name>A0A7C9LMR0_9GAMM</name>
<accession>A0A7C9LMR0</accession>
<keyword evidence="3" id="KW-0804">Transcription</keyword>
<protein>
    <submittedName>
        <fullName evidence="6">SIS domain-containing protein</fullName>
    </submittedName>
</protein>
<dbReference type="SUPFAM" id="SSF46689">
    <property type="entry name" value="Homeodomain-like"/>
    <property type="match status" value="1"/>
</dbReference>
<dbReference type="SUPFAM" id="SSF53697">
    <property type="entry name" value="SIS domain"/>
    <property type="match status" value="1"/>
</dbReference>
<organism evidence="6 7">
    <name type="scientific">Noviluteimonas gilva</name>
    <dbReference type="NCBI Taxonomy" id="2682097"/>
    <lineage>
        <taxon>Bacteria</taxon>
        <taxon>Pseudomonadati</taxon>
        <taxon>Pseudomonadota</taxon>
        <taxon>Gammaproteobacteria</taxon>
        <taxon>Lysobacterales</taxon>
        <taxon>Lysobacteraceae</taxon>
        <taxon>Noviluteimonas</taxon>
    </lineage>
</organism>
<dbReference type="InterPro" id="IPR036388">
    <property type="entry name" value="WH-like_DNA-bd_sf"/>
</dbReference>
<dbReference type="GO" id="GO:0097367">
    <property type="term" value="F:carbohydrate derivative binding"/>
    <property type="evidence" value="ECO:0007669"/>
    <property type="project" value="InterPro"/>
</dbReference>
<evidence type="ECO:0000259" key="5">
    <source>
        <dbReference type="PROSITE" id="PS51464"/>
    </source>
</evidence>
<dbReference type="GO" id="GO:0003700">
    <property type="term" value="F:DNA-binding transcription factor activity"/>
    <property type="evidence" value="ECO:0007669"/>
    <property type="project" value="InterPro"/>
</dbReference>
<feature type="domain" description="SIS" evidence="5">
    <location>
        <begin position="120"/>
        <end position="256"/>
    </location>
</feature>
<keyword evidence="7" id="KW-1185">Reference proteome</keyword>
<gene>
    <name evidence="6" type="ORF">GN331_13545</name>
</gene>
<proteinExistence type="predicted"/>
<evidence type="ECO:0000256" key="3">
    <source>
        <dbReference type="ARBA" id="ARBA00023163"/>
    </source>
</evidence>
<dbReference type="GO" id="GO:1901135">
    <property type="term" value="P:carbohydrate derivative metabolic process"/>
    <property type="evidence" value="ECO:0007669"/>
    <property type="project" value="InterPro"/>
</dbReference>
<comment type="caution">
    <text evidence="6">The sequence shown here is derived from an EMBL/GenBank/DDBJ whole genome shotgun (WGS) entry which is preliminary data.</text>
</comment>
<dbReference type="InterPro" id="IPR009057">
    <property type="entry name" value="Homeodomain-like_sf"/>
</dbReference>
<evidence type="ECO:0000313" key="7">
    <source>
        <dbReference type="Proteomes" id="UP000479692"/>
    </source>
</evidence>
<dbReference type="PANTHER" id="PTHR30514:SF17">
    <property type="entry name" value="HTH-TYPE TRANSCRIPTIONAL REGULATOR MURR"/>
    <property type="match status" value="1"/>
</dbReference>
<dbReference type="InterPro" id="IPR046348">
    <property type="entry name" value="SIS_dom_sf"/>
</dbReference>
<evidence type="ECO:0000256" key="1">
    <source>
        <dbReference type="ARBA" id="ARBA00023015"/>
    </source>
</evidence>
<dbReference type="InterPro" id="IPR035472">
    <property type="entry name" value="RpiR-like_SIS"/>
</dbReference>
<keyword evidence="2" id="KW-0238">DNA-binding</keyword>
<dbReference type="AlphaFoldDB" id="A0A7C9LMR0"/>
<dbReference type="InterPro" id="IPR000281">
    <property type="entry name" value="HTH_RpiR"/>
</dbReference>
<dbReference type="Gene3D" id="3.40.50.10490">
    <property type="entry name" value="Glucose-6-phosphate isomerase like protein, domain 1"/>
    <property type="match status" value="1"/>
</dbReference>
<dbReference type="CDD" id="cd05013">
    <property type="entry name" value="SIS_RpiR"/>
    <property type="match status" value="1"/>
</dbReference>
<dbReference type="PROSITE" id="PS51464">
    <property type="entry name" value="SIS"/>
    <property type="match status" value="1"/>
</dbReference>
<feature type="domain" description="HTH rpiR-type" evidence="4">
    <location>
        <begin position="1"/>
        <end position="77"/>
    </location>
</feature>
<dbReference type="RefSeq" id="WP_156642767.1">
    <property type="nucleotide sequence ID" value="NZ_WOXT01000004.1"/>
</dbReference>
<dbReference type="PROSITE" id="PS51071">
    <property type="entry name" value="HTH_RPIR"/>
    <property type="match status" value="1"/>
</dbReference>
<dbReference type="Proteomes" id="UP000479692">
    <property type="component" value="Unassembled WGS sequence"/>
</dbReference>